<accession>A0AA37M487</accession>
<dbReference type="Gene3D" id="6.10.340.10">
    <property type="match status" value="1"/>
</dbReference>
<dbReference type="GO" id="GO:0007165">
    <property type="term" value="P:signal transduction"/>
    <property type="evidence" value="ECO:0007669"/>
    <property type="project" value="UniProtKB-KW"/>
</dbReference>
<dbReference type="PANTHER" id="PTHR32089:SF112">
    <property type="entry name" value="LYSOZYME-LIKE PROTEIN-RELATED"/>
    <property type="match status" value="1"/>
</dbReference>
<dbReference type="SUPFAM" id="SSF103190">
    <property type="entry name" value="Sensory domain-like"/>
    <property type="match status" value="1"/>
</dbReference>
<dbReference type="InterPro" id="IPR004089">
    <property type="entry name" value="MCPsignal_dom"/>
</dbReference>
<evidence type="ECO:0000313" key="7">
    <source>
        <dbReference type="Proteomes" id="UP001055286"/>
    </source>
</evidence>
<proteinExistence type="inferred from homology"/>
<dbReference type="Pfam" id="PF00015">
    <property type="entry name" value="MCPsignal"/>
    <property type="match status" value="1"/>
</dbReference>
<dbReference type="SMART" id="SM00283">
    <property type="entry name" value="MA"/>
    <property type="match status" value="1"/>
</dbReference>
<dbReference type="PANTHER" id="PTHR32089">
    <property type="entry name" value="METHYL-ACCEPTING CHEMOTAXIS PROTEIN MCPB"/>
    <property type="match status" value="1"/>
</dbReference>
<dbReference type="PROSITE" id="PS50111">
    <property type="entry name" value="CHEMOTAXIS_TRANSDUC_2"/>
    <property type="match status" value="1"/>
</dbReference>
<keyword evidence="7" id="KW-1185">Reference proteome</keyword>
<evidence type="ECO:0000256" key="1">
    <source>
        <dbReference type="ARBA" id="ARBA00023224"/>
    </source>
</evidence>
<reference evidence="6" key="2">
    <citation type="submission" date="2021-08" db="EMBL/GenBank/DDBJ databases">
        <authorList>
            <person name="Tani A."/>
            <person name="Ola A."/>
            <person name="Ogura Y."/>
            <person name="Katsura K."/>
            <person name="Hayashi T."/>
        </authorList>
    </citation>
    <scope>NUCLEOTIDE SEQUENCE</scope>
    <source>
        <strain evidence="6">JCM 32048</strain>
    </source>
</reference>
<evidence type="ECO:0000259" key="5">
    <source>
        <dbReference type="PROSITE" id="PS50885"/>
    </source>
</evidence>
<protein>
    <submittedName>
        <fullName evidence="6">Chromosome partition protein Smc</fullName>
    </submittedName>
</protein>
<dbReference type="GO" id="GO:0016020">
    <property type="term" value="C:membrane"/>
    <property type="evidence" value="ECO:0007669"/>
    <property type="project" value="InterPro"/>
</dbReference>
<dbReference type="Pfam" id="PF17201">
    <property type="entry name" value="Cache_3-Cache_2"/>
    <property type="match status" value="1"/>
</dbReference>
<organism evidence="6 7">
    <name type="scientific">Methylobacterium frigidaeris</name>
    <dbReference type="NCBI Taxonomy" id="2038277"/>
    <lineage>
        <taxon>Bacteria</taxon>
        <taxon>Pseudomonadati</taxon>
        <taxon>Pseudomonadota</taxon>
        <taxon>Alphaproteobacteria</taxon>
        <taxon>Hyphomicrobiales</taxon>
        <taxon>Methylobacteriaceae</taxon>
        <taxon>Methylobacterium</taxon>
    </lineage>
</organism>
<gene>
    <name evidence="6" type="primary">smc_4</name>
    <name evidence="6" type="ORF">MPEAHAMD_2365</name>
</gene>
<sequence>MKSRIGMTTKLVMIVACAIVTTTAAMWMTASRQIWLDLQRQDLERAQQNGRSLALVFAGRVPGATVTVEGGRVTTVTAPALTDFADASVVDDSVAYVGGSATVFAYDPARDAFIRRVTTVRKENGERAVGTPLAADSPAQGAVRRGEAFRGEVTLFGRRFQTLYQPTRDAGGRVNGVLYVGVPVEDSYATHAAAMRAVTLAAGAIALLACLAAALVARRLVRPLVDIAARVSGLAAGDLETPIRHAGRGDEIGAVAKALETLRETSRRALALEEEGRLGSEAAERRRAARDAAVATFRGEVASLVAALGGRVAALSERAGAMAVQAEAAEGAIAAASARSEAATGNVATVAGAAEELSASVGDITCQVARARESTASTLVEAEAADGRVCELVRASAQIGDVVALIDAIAAQTNLLALNATIEAARAGAAGRGFAVVAAEVKALAGQTATATEEITRQVAGLRGATEETAAALARIRTRMHHIDETTAGIASAVTQQAASTQEISRSAGGAAEASRAMARDFDTVIAAARTTAGAAGTVDAAAREVDGLTARLDAEVERFLRQVAA</sequence>
<evidence type="ECO:0000259" key="4">
    <source>
        <dbReference type="PROSITE" id="PS50111"/>
    </source>
</evidence>
<dbReference type="SMART" id="SM00304">
    <property type="entry name" value="HAMP"/>
    <property type="match status" value="1"/>
</dbReference>
<evidence type="ECO:0000256" key="3">
    <source>
        <dbReference type="PROSITE-ProRule" id="PRU00284"/>
    </source>
</evidence>
<comment type="similarity">
    <text evidence="2">Belongs to the methyl-accepting chemotaxis (MCP) protein family.</text>
</comment>
<feature type="domain" description="Methyl-accepting transducer" evidence="4">
    <location>
        <begin position="297"/>
        <end position="533"/>
    </location>
</feature>
<dbReference type="PROSITE" id="PS50885">
    <property type="entry name" value="HAMP"/>
    <property type="match status" value="1"/>
</dbReference>
<name>A0AA37M487_9HYPH</name>
<feature type="domain" description="HAMP" evidence="5">
    <location>
        <begin position="218"/>
        <end position="271"/>
    </location>
</feature>
<comment type="caution">
    <text evidence="6">The sequence shown here is derived from an EMBL/GenBank/DDBJ whole genome shotgun (WGS) entry which is preliminary data.</text>
</comment>
<dbReference type="InterPro" id="IPR029151">
    <property type="entry name" value="Sensor-like_sf"/>
</dbReference>
<dbReference type="InterPro" id="IPR033462">
    <property type="entry name" value="Cache_3-Cache_2"/>
</dbReference>
<evidence type="ECO:0000313" key="6">
    <source>
        <dbReference type="EMBL" id="GJD62213.1"/>
    </source>
</evidence>
<evidence type="ECO:0000256" key="2">
    <source>
        <dbReference type="ARBA" id="ARBA00029447"/>
    </source>
</evidence>
<dbReference type="Gene3D" id="1.10.287.950">
    <property type="entry name" value="Methyl-accepting chemotaxis protein"/>
    <property type="match status" value="1"/>
</dbReference>
<keyword evidence="1 3" id="KW-0807">Transducer</keyword>
<dbReference type="InterPro" id="IPR003660">
    <property type="entry name" value="HAMP_dom"/>
</dbReference>
<dbReference type="AlphaFoldDB" id="A0AA37M487"/>
<dbReference type="CDD" id="cd06225">
    <property type="entry name" value="HAMP"/>
    <property type="match status" value="1"/>
</dbReference>
<dbReference type="EMBL" id="BPQJ01000009">
    <property type="protein sequence ID" value="GJD62213.1"/>
    <property type="molecule type" value="Genomic_DNA"/>
</dbReference>
<dbReference type="Pfam" id="PF00672">
    <property type="entry name" value="HAMP"/>
    <property type="match status" value="1"/>
</dbReference>
<dbReference type="Proteomes" id="UP001055286">
    <property type="component" value="Unassembled WGS sequence"/>
</dbReference>
<reference evidence="6" key="1">
    <citation type="journal article" date="2016" name="Front. Microbiol.">
        <title>Genome Sequence of the Piezophilic, Mesophilic Sulfate-Reducing Bacterium Desulfovibrio indicus J2T.</title>
        <authorList>
            <person name="Cao J."/>
            <person name="Maignien L."/>
            <person name="Shao Z."/>
            <person name="Alain K."/>
            <person name="Jebbar M."/>
        </authorList>
    </citation>
    <scope>NUCLEOTIDE SEQUENCE</scope>
    <source>
        <strain evidence="6">JCM 32048</strain>
    </source>
</reference>
<dbReference type="SUPFAM" id="SSF58104">
    <property type="entry name" value="Methyl-accepting chemotaxis protein (MCP) signaling domain"/>
    <property type="match status" value="1"/>
</dbReference>
<dbReference type="RefSeq" id="WP_099908263.1">
    <property type="nucleotide sequence ID" value="NZ_BPQJ01000009.1"/>
</dbReference>